<reference evidence="3" key="1">
    <citation type="submission" date="2023-01" db="EMBL/GenBank/DDBJ databases">
        <title>Draft genome sequence of Nocardiopsis sp. LSu2-4 isolated from halophytes.</title>
        <authorList>
            <person name="Duangmal K."/>
            <person name="Chantavorakit T."/>
        </authorList>
    </citation>
    <scope>NUCLEOTIDE SEQUENCE</scope>
    <source>
        <strain evidence="3">LSu2-4</strain>
    </source>
</reference>
<keyword evidence="4" id="KW-1185">Reference proteome</keyword>
<comment type="caution">
    <text evidence="3">The sequence shown here is derived from an EMBL/GenBank/DDBJ whole genome shotgun (WGS) entry which is preliminary data.</text>
</comment>
<feature type="domain" description="Minor tail T" evidence="2">
    <location>
        <begin position="18"/>
        <end position="87"/>
    </location>
</feature>
<feature type="region of interest" description="Disordered" evidence="1">
    <location>
        <begin position="89"/>
        <end position="143"/>
    </location>
</feature>
<dbReference type="InterPro" id="IPR009350">
    <property type="entry name" value="Phage_tail_T"/>
</dbReference>
<gene>
    <name evidence="3" type="ORF">O4U47_14370</name>
</gene>
<evidence type="ECO:0000313" key="3">
    <source>
        <dbReference type="EMBL" id="MDA2805700.1"/>
    </source>
</evidence>
<evidence type="ECO:0000259" key="2">
    <source>
        <dbReference type="Pfam" id="PF06223"/>
    </source>
</evidence>
<dbReference type="Proteomes" id="UP001165685">
    <property type="component" value="Unassembled WGS sequence"/>
</dbReference>
<sequence>MTYQIPPSEVLERFTDPDLAHLVAYEKLYGQLGPERFDTLFARLGMDTVAPHMKKGTTPKFEDHVVKWGGKRRRKQSPEEMLQAARRAQVAFEASHRAAQRRREQRAAATAPAPSSGRYEVRDDGGLPTVVDTTTEATEWTGLDLDQARSIAERLNNST</sequence>
<dbReference type="Pfam" id="PF06223">
    <property type="entry name" value="Phage_tail_T"/>
    <property type="match status" value="1"/>
</dbReference>
<evidence type="ECO:0000256" key="1">
    <source>
        <dbReference type="SAM" id="MobiDB-lite"/>
    </source>
</evidence>
<organism evidence="3 4">
    <name type="scientific">Nocardiopsis suaedae</name>
    <dbReference type="NCBI Taxonomy" id="3018444"/>
    <lineage>
        <taxon>Bacteria</taxon>
        <taxon>Bacillati</taxon>
        <taxon>Actinomycetota</taxon>
        <taxon>Actinomycetes</taxon>
        <taxon>Streptosporangiales</taxon>
        <taxon>Nocardiopsidaceae</taxon>
        <taxon>Nocardiopsis</taxon>
    </lineage>
</organism>
<name>A0ABT4TMT1_9ACTN</name>
<evidence type="ECO:0000313" key="4">
    <source>
        <dbReference type="Proteomes" id="UP001165685"/>
    </source>
</evidence>
<proteinExistence type="predicted"/>
<dbReference type="RefSeq" id="WP_270678353.1">
    <property type="nucleotide sequence ID" value="NZ_JAQFWP010000024.1"/>
</dbReference>
<accession>A0ABT4TMT1</accession>
<dbReference type="EMBL" id="JAQFWP010000024">
    <property type="protein sequence ID" value="MDA2805700.1"/>
    <property type="molecule type" value="Genomic_DNA"/>
</dbReference>
<protein>
    <recommendedName>
        <fullName evidence="2">Minor tail T domain-containing protein</fullName>
    </recommendedName>
</protein>